<gene>
    <name evidence="3" type="ORF">BcabD6B2_27900</name>
</gene>
<evidence type="ECO:0000256" key="2">
    <source>
        <dbReference type="SAM" id="Phobius"/>
    </source>
</evidence>
<evidence type="ECO:0000313" key="3">
    <source>
        <dbReference type="EMBL" id="GIX63355.1"/>
    </source>
</evidence>
<organism evidence="3 4">
    <name type="scientific">Babesia caballi</name>
    <dbReference type="NCBI Taxonomy" id="5871"/>
    <lineage>
        <taxon>Eukaryota</taxon>
        <taxon>Sar</taxon>
        <taxon>Alveolata</taxon>
        <taxon>Apicomplexa</taxon>
        <taxon>Aconoidasida</taxon>
        <taxon>Piroplasmida</taxon>
        <taxon>Babesiidae</taxon>
        <taxon>Babesia</taxon>
    </lineage>
</organism>
<name>A0AAV4LU12_BABCB</name>
<evidence type="ECO:0000313" key="4">
    <source>
        <dbReference type="Proteomes" id="UP001497744"/>
    </source>
</evidence>
<proteinExistence type="predicted"/>
<dbReference type="EMBL" id="BPLF01000002">
    <property type="protein sequence ID" value="GIX63355.1"/>
    <property type="molecule type" value="Genomic_DNA"/>
</dbReference>
<dbReference type="RefSeq" id="XP_067715424.1">
    <property type="nucleotide sequence ID" value="XM_067859323.1"/>
</dbReference>
<sequence>MASAEAKGRVPLSESDWAAEGRRALEHVWRLLGGAEPASFDRYSFAGGVCFGTGLSVILTRTLRRLCLVATGGLVTTLVGCVCALYILPQLLSHYGLISLNKDAISAALARGALSAREKLAEALQGSGGALERLSERLLGEKLPRERVLSALLAHQLRPDPRDSVLVLLDVDVVEVRADVGHVLVVHVVDVGLLRLRGPAEQAVQQHVGAGVRRAGSGARLRLPHGVHAEVDQLLLPPHPAQDPAPRAHQYLAQRVHRLDRVRDGDVHVFEAVHHHPPVRRRVQRQQPAHGLPVPLVRGVGAGDGEHPQQQQRQPRCCLWVGRNEVEVEDFEADDEDVHGEDLVDDRVEQSDDGDHGLCAVPPVGAAHSAGAEQREAEEREHQLPQHLVSGVPLDLLGEAVGHPRQHCELPAGHHQLGGRRLPRQVTFSQPRAHQSATNRVPHCACRRSGALHQRHRLVIPHHHVPGDPGVPVGEVRHRVEPDDGV</sequence>
<keyword evidence="2" id="KW-0812">Transmembrane</keyword>
<feature type="transmembrane region" description="Helical" evidence="2">
    <location>
        <begin position="66"/>
        <end position="88"/>
    </location>
</feature>
<dbReference type="GeneID" id="94194836"/>
<keyword evidence="2" id="KW-1133">Transmembrane helix</keyword>
<dbReference type="AlphaFoldDB" id="A0AAV4LU12"/>
<reference evidence="3 4" key="1">
    <citation type="submission" date="2021-06" db="EMBL/GenBank/DDBJ databases">
        <title>Genome sequence of Babesia caballi.</title>
        <authorList>
            <person name="Yamagishi J."/>
            <person name="Kidaka T."/>
            <person name="Ochi A."/>
        </authorList>
    </citation>
    <scope>NUCLEOTIDE SEQUENCE [LARGE SCALE GENOMIC DNA]</scope>
    <source>
        <strain evidence="3">USDA-D6B2</strain>
    </source>
</reference>
<feature type="compositionally biased region" description="Basic and acidic residues" evidence="1">
    <location>
        <begin position="475"/>
        <end position="486"/>
    </location>
</feature>
<feature type="region of interest" description="Disordered" evidence="1">
    <location>
        <begin position="462"/>
        <end position="486"/>
    </location>
</feature>
<accession>A0AAV4LU12</accession>
<evidence type="ECO:0000256" key="1">
    <source>
        <dbReference type="SAM" id="MobiDB-lite"/>
    </source>
</evidence>
<keyword evidence="2" id="KW-0472">Membrane</keyword>
<dbReference type="Proteomes" id="UP001497744">
    <property type="component" value="Unassembled WGS sequence"/>
</dbReference>
<comment type="caution">
    <text evidence="3">The sequence shown here is derived from an EMBL/GenBank/DDBJ whole genome shotgun (WGS) entry which is preliminary data.</text>
</comment>
<protein>
    <submittedName>
        <fullName evidence="3">Apolipoprotein N-acyltransferase</fullName>
    </submittedName>
</protein>
<keyword evidence="4" id="KW-1185">Reference proteome</keyword>